<keyword evidence="7" id="KW-1185">Reference proteome</keyword>
<dbReference type="GeneID" id="59352088"/>
<dbReference type="PROSITE" id="PS50865">
    <property type="entry name" value="ZF_MYND_2"/>
    <property type="match status" value="1"/>
</dbReference>
<evidence type="ECO:0000256" key="3">
    <source>
        <dbReference type="ARBA" id="ARBA00022833"/>
    </source>
</evidence>
<name>A0A8H6S3M6_9AGAR</name>
<dbReference type="Gene3D" id="6.10.140.2220">
    <property type="match status" value="1"/>
</dbReference>
<keyword evidence="2 4" id="KW-0863">Zinc-finger</keyword>
<evidence type="ECO:0000313" key="7">
    <source>
        <dbReference type="Proteomes" id="UP000636479"/>
    </source>
</evidence>
<evidence type="ECO:0000256" key="2">
    <source>
        <dbReference type="ARBA" id="ARBA00022771"/>
    </source>
</evidence>
<organism evidence="6 7">
    <name type="scientific">Mycena indigotica</name>
    <dbReference type="NCBI Taxonomy" id="2126181"/>
    <lineage>
        <taxon>Eukaryota</taxon>
        <taxon>Fungi</taxon>
        <taxon>Dikarya</taxon>
        <taxon>Basidiomycota</taxon>
        <taxon>Agaricomycotina</taxon>
        <taxon>Agaricomycetes</taxon>
        <taxon>Agaricomycetidae</taxon>
        <taxon>Agaricales</taxon>
        <taxon>Marasmiineae</taxon>
        <taxon>Mycenaceae</taxon>
        <taxon>Mycena</taxon>
    </lineage>
</organism>
<gene>
    <name evidence="6" type="ORF">MIND_01311700</name>
</gene>
<dbReference type="Proteomes" id="UP000636479">
    <property type="component" value="Unassembled WGS sequence"/>
</dbReference>
<dbReference type="EMBL" id="JACAZF010000014">
    <property type="protein sequence ID" value="KAF7290710.1"/>
    <property type="molecule type" value="Genomic_DNA"/>
</dbReference>
<dbReference type="SUPFAM" id="SSF144232">
    <property type="entry name" value="HIT/MYND zinc finger-like"/>
    <property type="match status" value="1"/>
</dbReference>
<protein>
    <submittedName>
        <fullName evidence="6">MYND-type domain-containing protein</fullName>
    </submittedName>
</protein>
<dbReference type="OrthoDB" id="341421at2759"/>
<keyword evidence="3" id="KW-0862">Zinc</keyword>
<dbReference type="InterPro" id="IPR002893">
    <property type="entry name" value="Znf_MYND"/>
</dbReference>
<evidence type="ECO:0000256" key="4">
    <source>
        <dbReference type="PROSITE-ProRule" id="PRU00134"/>
    </source>
</evidence>
<feature type="domain" description="MYND-type" evidence="5">
    <location>
        <begin position="251"/>
        <end position="288"/>
    </location>
</feature>
<evidence type="ECO:0000259" key="5">
    <source>
        <dbReference type="PROSITE" id="PS50865"/>
    </source>
</evidence>
<dbReference type="AlphaFoldDB" id="A0A8H6S3M6"/>
<keyword evidence="1" id="KW-0479">Metal-binding</keyword>
<accession>A0A8H6S3M6</accession>
<sequence length="293" mass="32286">MPTNSKTISVNGRQYKLSEFLPEMTSLADMLAKNAHLTPETALPPDTDFSDVDHQEVYAQIGALGVLPREALDIFSSVFAAAHLPNIAAALRRLSAATQPRAMTATMHIFSLIPDPKHQPYLRKFLRNTDASKGLGNIIADGLIRGLTWGAPAGFDAHCTLIIHTLFWCDPTGDDGKASIDAAIRHKLAKALDEILAREDVQAIPRVKRVDIERLRGLLDPVEAMPAAHFLDSTRQHLEGQVDMCAGDSLERMCDEEPALVCSRCKVVKYCGAACQNWHWKHGHKAHCHPTNY</sequence>
<dbReference type="GO" id="GO:0008270">
    <property type="term" value="F:zinc ion binding"/>
    <property type="evidence" value="ECO:0007669"/>
    <property type="project" value="UniProtKB-KW"/>
</dbReference>
<dbReference type="RefSeq" id="XP_037214070.1">
    <property type="nucleotide sequence ID" value="XM_037369572.1"/>
</dbReference>
<comment type="caution">
    <text evidence="6">The sequence shown here is derived from an EMBL/GenBank/DDBJ whole genome shotgun (WGS) entry which is preliminary data.</text>
</comment>
<reference evidence="6" key="1">
    <citation type="submission" date="2020-05" db="EMBL/GenBank/DDBJ databases">
        <title>Mycena genomes resolve the evolution of fungal bioluminescence.</title>
        <authorList>
            <person name="Tsai I.J."/>
        </authorList>
    </citation>
    <scope>NUCLEOTIDE SEQUENCE</scope>
    <source>
        <strain evidence="6">171206Taipei</strain>
    </source>
</reference>
<proteinExistence type="predicted"/>
<evidence type="ECO:0000313" key="6">
    <source>
        <dbReference type="EMBL" id="KAF7290710.1"/>
    </source>
</evidence>
<dbReference type="Pfam" id="PF01753">
    <property type="entry name" value="zf-MYND"/>
    <property type="match status" value="1"/>
</dbReference>
<evidence type="ECO:0000256" key="1">
    <source>
        <dbReference type="ARBA" id="ARBA00022723"/>
    </source>
</evidence>